<name>T1DHY8_9ZZZZ</name>
<dbReference type="AlphaFoldDB" id="T1DHY8"/>
<reference evidence="1" key="1">
    <citation type="submission" date="2013-08" db="EMBL/GenBank/DDBJ databases">
        <authorList>
            <person name="Mendez C."/>
            <person name="Richter M."/>
            <person name="Ferrer M."/>
            <person name="Sanchez J."/>
        </authorList>
    </citation>
    <scope>NUCLEOTIDE SEQUENCE</scope>
</reference>
<sequence>SLAPAERIISSTPWVSQSGAQRKKVATDSIFVLRHTLMNPWLRDPVNKIDYIAQYCDHLESLLRMELANTQSSGLPG</sequence>
<dbReference type="EMBL" id="AUZX01000258">
    <property type="protein sequence ID" value="EQD80964.1"/>
    <property type="molecule type" value="Genomic_DNA"/>
</dbReference>
<evidence type="ECO:0000313" key="1">
    <source>
        <dbReference type="EMBL" id="EQD80964.1"/>
    </source>
</evidence>
<feature type="non-terminal residue" evidence="1">
    <location>
        <position position="1"/>
    </location>
</feature>
<protein>
    <submittedName>
        <fullName evidence="1">Uncharacterized protein</fullName>
    </submittedName>
</protein>
<accession>T1DHY8</accession>
<reference evidence="1" key="2">
    <citation type="journal article" date="2014" name="ISME J.">
        <title>Microbial stratification in low pH oxic and suboxic macroscopic growths along an acid mine drainage.</title>
        <authorList>
            <person name="Mendez-Garcia C."/>
            <person name="Mesa V."/>
            <person name="Sprenger R.R."/>
            <person name="Richter M."/>
            <person name="Diez M.S."/>
            <person name="Solano J."/>
            <person name="Bargiela R."/>
            <person name="Golyshina O.V."/>
            <person name="Manteca A."/>
            <person name="Ramos J.L."/>
            <person name="Gallego J.R."/>
            <person name="Llorente I."/>
            <person name="Martins Dos Santos V.A."/>
            <person name="Jensen O.N."/>
            <person name="Pelaez A.I."/>
            <person name="Sanchez J."/>
            <person name="Ferrer M."/>
        </authorList>
    </citation>
    <scope>NUCLEOTIDE SEQUENCE</scope>
</reference>
<comment type="caution">
    <text evidence="1">The sequence shown here is derived from an EMBL/GenBank/DDBJ whole genome shotgun (WGS) entry which is preliminary data.</text>
</comment>
<proteinExistence type="predicted"/>
<gene>
    <name evidence="1" type="ORF">B1A_00332</name>
</gene>
<organism evidence="1">
    <name type="scientific">mine drainage metagenome</name>
    <dbReference type="NCBI Taxonomy" id="410659"/>
    <lineage>
        <taxon>unclassified sequences</taxon>
        <taxon>metagenomes</taxon>
        <taxon>ecological metagenomes</taxon>
    </lineage>
</organism>